<name>A0AAW1S397_9CHLO</name>
<dbReference type="Proteomes" id="UP001485043">
    <property type="component" value="Unassembled WGS sequence"/>
</dbReference>
<dbReference type="InterPro" id="IPR036865">
    <property type="entry name" value="CRAL-TRIO_dom_sf"/>
</dbReference>
<dbReference type="PANTHER" id="PTHR47041">
    <property type="entry name" value="SEC14 CYTOSOLIC FACTOR FAMILY PROTEIN / PHOSPHOGLYCERIDE TRANSFER FAMILY PROTEIN"/>
    <property type="match status" value="1"/>
</dbReference>
<dbReference type="EMBL" id="JALJOV010001813">
    <property type="protein sequence ID" value="KAK9840674.1"/>
    <property type="molecule type" value="Genomic_DNA"/>
</dbReference>
<dbReference type="CDD" id="cd00170">
    <property type="entry name" value="SEC14"/>
    <property type="match status" value="1"/>
</dbReference>
<accession>A0AAW1S397</accession>
<evidence type="ECO:0000256" key="1">
    <source>
        <dbReference type="SAM" id="MobiDB-lite"/>
    </source>
</evidence>
<feature type="region of interest" description="Disordered" evidence="1">
    <location>
        <begin position="14"/>
        <end position="164"/>
    </location>
</feature>
<evidence type="ECO:0000259" key="2">
    <source>
        <dbReference type="PROSITE" id="PS50191"/>
    </source>
</evidence>
<feature type="domain" description="CRAL-TRIO" evidence="2">
    <location>
        <begin position="469"/>
        <end position="630"/>
    </location>
</feature>
<proteinExistence type="predicted"/>
<evidence type="ECO:0000313" key="3">
    <source>
        <dbReference type="EMBL" id="KAK9840674.1"/>
    </source>
</evidence>
<feature type="compositionally biased region" description="Low complexity" evidence="1">
    <location>
        <begin position="313"/>
        <end position="328"/>
    </location>
</feature>
<dbReference type="Pfam" id="PF00650">
    <property type="entry name" value="CRAL_TRIO"/>
    <property type="match status" value="1"/>
</dbReference>
<feature type="compositionally biased region" description="Polar residues" evidence="1">
    <location>
        <begin position="344"/>
        <end position="357"/>
    </location>
</feature>
<feature type="compositionally biased region" description="Basic and acidic residues" evidence="1">
    <location>
        <begin position="79"/>
        <end position="107"/>
    </location>
</feature>
<sequence>MSVSGSYGFLRLAEMFKKREQPGPSADGQKSDDPKDPQTPVQTDSKEAGQPLSQHKPHSNDATGAKSHEAQPQAQPEASHADPAEPRDNEARDEFTAAPEGRGDRPSAARIVAYSDSDSDDEPLMRRRKAREKGNSAGSDAEGDVLAGSGAGPDGSGRAGLAARSHQKLVQAKLQAKTGARRMKKGINIDLLLKVFLLAIFHRVRPRSTTVFEILSLAVPLPAALASWMKLDASFLKVPAAVRATIAQVRSFAGPTLTLEALRFALHRLPPDIQERFRPKRRGAEGGASTRSQSARPGDVSQAGDRDSAAKGSPTHTPIPTPSSHQSPAIPPFRSAPWAGGGPSPSQTGLQARTTSADLGRGPSRPGPPGKTTSADVARGRARDMAALARGLTAWGARLPVPRFDARSAELLRFAAASGLLEAETDDTKSEALARATVRVLETLQWLDDRSFMSNAQLGRWEHLVRWQGHDADGRPILVIRLARACKECKSHRIATFAEAIVSQVNKVVKELLSNDAACPEQIVAVIDMRDASVFSIIRRVSLLNDLGATLCKHYPNRLAAAFVVGPSRLLNWAWQLGSTSLPTSTGAKVKLLEVGDAALPLPAAALDLPPHQPPAAPKARCTLLAQHGI</sequence>
<dbReference type="Gene3D" id="3.40.525.10">
    <property type="entry name" value="CRAL-TRIO lipid binding domain"/>
    <property type="match status" value="1"/>
</dbReference>
<dbReference type="PANTHER" id="PTHR47041:SF5">
    <property type="entry name" value="SEC14 CYTOSOLIC FACTOR FAMILY PROTEIN"/>
    <property type="match status" value="1"/>
</dbReference>
<dbReference type="InterPro" id="IPR001251">
    <property type="entry name" value="CRAL-TRIO_dom"/>
</dbReference>
<feature type="compositionally biased region" description="Gly residues" evidence="1">
    <location>
        <begin position="149"/>
        <end position="158"/>
    </location>
</feature>
<feature type="region of interest" description="Disordered" evidence="1">
    <location>
        <begin position="273"/>
        <end position="378"/>
    </location>
</feature>
<organism evidence="3 4">
    <name type="scientific">Apatococcus fuscideae</name>
    <dbReference type="NCBI Taxonomy" id="2026836"/>
    <lineage>
        <taxon>Eukaryota</taxon>
        <taxon>Viridiplantae</taxon>
        <taxon>Chlorophyta</taxon>
        <taxon>core chlorophytes</taxon>
        <taxon>Trebouxiophyceae</taxon>
        <taxon>Chlorellales</taxon>
        <taxon>Chlorellaceae</taxon>
        <taxon>Apatococcus</taxon>
    </lineage>
</organism>
<reference evidence="3 4" key="1">
    <citation type="journal article" date="2024" name="Nat. Commun.">
        <title>Phylogenomics reveals the evolutionary origins of lichenization in chlorophyte algae.</title>
        <authorList>
            <person name="Puginier C."/>
            <person name="Libourel C."/>
            <person name="Otte J."/>
            <person name="Skaloud P."/>
            <person name="Haon M."/>
            <person name="Grisel S."/>
            <person name="Petersen M."/>
            <person name="Berrin J.G."/>
            <person name="Delaux P.M."/>
            <person name="Dal Grande F."/>
            <person name="Keller J."/>
        </authorList>
    </citation>
    <scope>NUCLEOTIDE SEQUENCE [LARGE SCALE GENOMIC DNA]</scope>
    <source>
        <strain evidence="3 4">SAG 2523</strain>
    </source>
</reference>
<gene>
    <name evidence="3" type="ORF">WJX84_004051</name>
</gene>
<dbReference type="AlphaFoldDB" id="A0AAW1S397"/>
<dbReference type="SUPFAM" id="SSF52087">
    <property type="entry name" value="CRAL/TRIO domain"/>
    <property type="match status" value="1"/>
</dbReference>
<comment type="caution">
    <text evidence="3">The sequence shown here is derived from an EMBL/GenBank/DDBJ whole genome shotgun (WGS) entry which is preliminary data.</text>
</comment>
<keyword evidence="4" id="KW-1185">Reference proteome</keyword>
<dbReference type="PROSITE" id="PS50191">
    <property type="entry name" value="CRAL_TRIO"/>
    <property type="match status" value="1"/>
</dbReference>
<protein>
    <recommendedName>
        <fullName evidence="2">CRAL-TRIO domain-containing protein</fullName>
    </recommendedName>
</protein>
<evidence type="ECO:0000313" key="4">
    <source>
        <dbReference type="Proteomes" id="UP001485043"/>
    </source>
</evidence>